<dbReference type="EMBL" id="CM046393">
    <property type="protein sequence ID" value="KAI8550726.1"/>
    <property type="molecule type" value="Genomic_DNA"/>
</dbReference>
<gene>
    <name evidence="1" type="ORF">RHMOL_Rhmol06G0130100</name>
</gene>
<keyword evidence="2" id="KW-1185">Reference proteome</keyword>
<evidence type="ECO:0000313" key="2">
    <source>
        <dbReference type="Proteomes" id="UP001062846"/>
    </source>
</evidence>
<proteinExistence type="predicted"/>
<dbReference type="Proteomes" id="UP001062846">
    <property type="component" value="Chromosome 6"/>
</dbReference>
<comment type="caution">
    <text evidence="1">The sequence shown here is derived from an EMBL/GenBank/DDBJ whole genome shotgun (WGS) entry which is preliminary data.</text>
</comment>
<accession>A0ACC0NCJ2</accession>
<reference evidence="1" key="1">
    <citation type="submission" date="2022-02" db="EMBL/GenBank/DDBJ databases">
        <title>Plant Genome Project.</title>
        <authorList>
            <person name="Zhang R.-G."/>
        </authorList>
    </citation>
    <scope>NUCLEOTIDE SEQUENCE</scope>
    <source>
        <strain evidence="1">AT1</strain>
    </source>
</reference>
<sequence length="369" mass="41186">MEVEAPTAGEIEEATHNDDVETTTDPDESLPLLPTKRSVRTKVPEVEVHLYRRGTGPIDVFKSALGGWEQDQIEIGGILDKYGFKSVFAFNPESGRGVPIRFHPRNGRSLLPYADGSVIFIDGEPKRPFRALELYIEELACPSRPNNRCHNGRDCTVTIAAQQGEVDLPVGISQMRLSDTGASPSSRITLISPSDYFADPDMSFCLNLVAMVGRSGSRVPSASPGSTRATSSRSLPLCLFTDARRKRSHQDAFGGEEDEDQLSLREFQEPVQLGQQSETERGKRKEAEANFAKAMEDLGKAEENVRIFEENISEAYDNGYDEASRQFEDQVSRVVRRFGQSVGRTTWGKLVCKRTHPFGLRIWARRVWT</sequence>
<organism evidence="1 2">
    <name type="scientific">Rhododendron molle</name>
    <name type="common">Chinese azalea</name>
    <name type="synonym">Azalea mollis</name>
    <dbReference type="NCBI Taxonomy" id="49168"/>
    <lineage>
        <taxon>Eukaryota</taxon>
        <taxon>Viridiplantae</taxon>
        <taxon>Streptophyta</taxon>
        <taxon>Embryophyta</taxon>
        <taxon>Tracheophyta</taxon>
        <taxon>Spermatophyta</taxon>
        <taxon>Magnoliopsida</taxon>
        <taxon>eudicotyledons</taxon>
        <taxon>Gunneridae</taxon>
        <taxon>Pentapetalae</taxon>
        <taxon>asterids</taxon>
        <taxon>Ericales</taxon>
        <taxon>Ericaceae</taxon>
        <taxon>Ericoideae</taxon>
        <taxon>Rhodoreae</taxon>
        <taxon>Rhododendron</taxon>
    </lineage>
</organism>
<evidence type="ECO:0000313" key="1">
    <source>
        <dbReference type="EMBL" id="KAI8550726.1"/>
    </source>
</evidence>
<name>A0ACC0NCJ2_RHOML</name>
<protein>
    <submittedName>
        <fullName evidence="1">Uncharacterized protein</fullName>
    </submittedName>
</protein>